<reference evidence="2 3" key="1">
    <citation type="submission" date="2019-03" db="EMBL/GenBank/DDBJ databases">
        <title>Draft Genome Sequence of Desulfosporosinus fructosivorans Strain 63.6F, Isolated from Marine Sediment in the Baltic Sea.</title>
        <authorList>
            <person name="Hausmann B."/>
            <person name="Vandieken V."/>
            <person name="Pjevac P."/>
            <person name="Schreck K."/>
            <person name="Herbold C.W."/>
            <person name="Loy A."/>
        </authorList>
    </citation>
    <scope>NUCLEOTIDE SEQUENCE [LARGE SCALE GENOMIC DNA]</scope>
    <source>
        <strain evidence="2 3">63.6F</strain>
    </source>
</reference>
<evidence type="ECO:0000313" key="2">
    <source>
        <dbReference type="EMBL" id="TGE37752.1"/>
    </source>
</evidence>
<proteinExistence type="predicted"/>
<protein>
    <submittedName>
        <fullName evidence="2">Uncharacterized protein</fullName>
    </submittedName>
</protein>
<keyword evidence="1" id="KW-0812">Transmembrane</keyword>
<feature type="transmembrane region" description="Helical" evidence="1">
    <location>
        <begin position="6"/>
        <end position="25"/>
    </location>
</feature>
<keyword evidence="1" id="KW-1133">Transmembrane helix</keyword>
<evidence type="ECO:0000313" key="3">
    <source>
        <dbReference type="Proteomes" id="UP000298460"/>
    </source>
</evidence>
<comment type="caution">
    <text evidence="2">The sequence shown here is derived from an EMBL/GenBank/DDBJ whole genome shotgun (WGS) entry which is preliminary data.</text>
</comment>
<dbReference type="AlphaFoldDB" id="A0A4Z0R3Z0"/>
<feature type="transmembrane region" description="Helical" evidence="1">
    <location>
        <begin position="119"/>
        <end position="139"/>
    </location>
</feature>
<sequence>MIDKVAYLIFFIVIINVLIFTRIFMSQFYKRKRKNEEIIRINRNLYNFIDGFAWLLLLIIFFSLFFDSSYKLYYLLNKGYINSIFQLLDVEYLEILRKHFVENNMLNELITIVHYKNNLVRMLLEIFGSLACSILYICIEDGSKM</sequence>
<gene>
    <name evidence="2" type="ORF">E4K67_13645</name>
</gene>
<accession>A0A4Z0R3Z0</accession>
<evidence type="ECO:0000256" key="1">
    <source>
        <dbReference type="SAM" id="Phobius"/>
    </source>
</evidence>
<dbReference type="EMBL" id="SPQQ01000004">
    <property type="protein sequence ID" value="TGE37752.1"/>
    <property type="molecule type" value="Genomic_DNA"/>
</dbReference>
<name>A0A4Z0R3Z0_9FIRM</name>
<keyword evidence="1" id="KW-0472">Membrane</keyword>
<dbReference type="Proteomes" id="UP000298460">
    <property type="component" value="Unassembled WGS sequence"/>
</dbReference>
<organism evidence="2 3">
    <name type="scientific">Desulfosporosinus fructosivorans</name>
    <dbReference type="NCBI Taxonomy" id="2018669"/>
    <lineage>
        <taxon>Bacteria</taxon>
        <taxon>Bacillati</taxon>
        <taxon>Bacillota</taxon>
        <taxon>Clostridia</taxon>
        <taxon>Eubacteriales</taxon>
        <taxon>Desulfitobacteriaceae</taxon>
        <taxon>Desulfosporosinus</taxon>
    </lineage>
</organism>
<dbReference type="RefSeq" id="WP_135547565.1">
    <property type="nucleotide sequence ID" value="NZ_SPQQ01000004.1"/>
</dbReference>
<feature type="transmembrane region" description="Helical" evidence="1">
    <location>
        <begin position="45"/>
        <end position="66"/>
    </location>
</feature>
<keyword evidence="3" id="KW-1185">Reference proteome</keyword>